<protein>
    <recommendedName>
        <fullName evidence="9">TRAP transporter small permease protein</fullName>
    </recommendedName>
</protein>
<evidence type="ECO:0000256" key="10">
    <source>
        <dbReference type="SAM" id="MobiDB-lite"/>
    </source>
</evidence>
<dbReference type="PANTHER" id="PTHR35011">
    <property type="entry name" value="2,3-DIKETO-L-GULONATE TRAP TRANSPORTER SMALL PERMEASE PROTEIN YIAM"/>
    <property type="match status" value="1"/>
</dbReference>
<comment type="subunit">
    <text evidence="9">The complex comprises the extracytoplasmic solute receptor protein and the two transmembrane proteins.</text>
</comment>
<dbReference type="InterPro" id="IPR055348">
    <property type="entry name" value="DctQ"/>
</dbReference>
<comment type="subcellular location">
    <subcellularLocation>
        <location evidence="1 9">Cell inner membrane</location>
        <topology evidence="1 9">Multi-pass membrane protein</topology>
    </subcellularLocation>
</comment>
<feature type="transmembrane region" description="Helical" evidence="9">
    <location>
        <begin position="154"/>
        <end position="172"/>
    </location>
</feature>
<accession>Q47BQ9</accession>
<feature type="transmembrane region" description="Helical" evidence="9">
    <location>
        <begin position="97"/>
        <end position="121"/>
    </location>
</feature>
<keyword evidence="7 9" id="KW-0472">Membrane</keyword>
<dbReference type="AlphaFoldDB" id="Q47BQ9"/>
<dbReference type="eggNOG" id="COG3090">
    <property type="taxonomic scope" value="Bacteria"/>
</dbReference>
<evidence type="ECO:0000256" key="1">
    <source>
        <dbReference type="ARBA" id="ARBA00004429"/>
    </source>
</evidence>
<evidence type="ECO:0000256" key="7">
    <source>
        <dbReference type="ARBA" id="ARBA00023136"/>
    </source>
</evidence>
<keyword evidence="3" id="KW-1003">Cell membrane</keyword>
<comment type="function">
    <text evidence="9">Part of the tripartite ATP-independent periplasmic (TRAP) transport system.</text>
</comment>
<evidence type="ECO:0000256" key="6">
    <source>
        <dbReference type="ARBA" id="ARBA00022989"/>
    </source>
</evidence>
<evidence type="ECO:0000256" key="8">
    <source>
        <dbReference type="ARBA" id="ARBA00038436"/>
    </source>
</evidence>
<feature type="transmembrane region" description="Helical" evidence="9">
    <location>
        <begin position="45"/>
        <end position="66"/>
    </location>
</feature>
<evidence type="ECO:0000256" key="4">
    <source>
        <dbReference type="ARBA" id="ARBA00022519"/>
    </source>
</evidence>
<dbReference type="GO" id="GO:0022857">
    <property type="term" value="F:transmembrane transporter activity"/>
    <property type="evidence" value="ECO:0007669"/>
    <property type="project" value="UniProtKB-UniRule"/>
</dbReference>
<comment type="similarity">
    <text evidence="8 9">Belongs to the TRAP transporter small permease family.</text>
</comment>
<evidence type="ECO:0000256" key="3">
    <source>
        <dbReference type="ARBA" id="ARBA00022475"/>
    </source>
</evidence>
<feature type="compositionally biased region" description="Basic and acidic residues" evidence="10">
    <location>
        <begin position="216"/>
        <end position="254"/>
    </location>
</feature>
<dbReference type="OrthoDB" id="9791324at2"/>
<dbReference type="EMBL" id="CP000089">
    <property type="protein sequence ID" value="AAZ47722.1"/>
    <property type="molecule type" value="Genomic_DNA"/>
</dbReference>
<dbReference type="PANTHER" id="PTHR35011:SF2">
    <property type="entry name" value="2,3-DIKETO-L-GULONATE TRAP TRANSPORTER SMALL PERMEASE PROTEIN YIAM"/>
    <property type="match status" value="1"/>
</dbReference>
<dbReference type="HOGENOM" id="CLU_086356_3_0_4"/>
<name>Q47BQ9_DECAR</name>
<evidence type="ECO:0000256" key="2">
    <source>
        <dbReference type="ARBA" id="ARBA00022448"/>
    </source>
</evidence>
<evidence type="ECO:0000256" key="5">
    <source>
        <dbReference type="ARBA" id="ARBA00022692"/>
    </source>
</evidence>
<reference evidence="12" key="1">
    <citation type="submission" date="2005-08" db="EMBL/GenBank/DDBJ databases">
        <title>Complete sequence of Dechloromonas aromatica RCB.</title>
        <authorList>
            <person name="Salinero K.K."/>
            <person name="Copeland A."/>
            <person name="Lucas S."/>
            <person name="Lapidus A."/>
            <person name="Barry K."/>
            <person name="Detter J.C."/>
            <person name="Glavina T."/>
            <person name="Hammon N."/>
            <person name="Israni S."/>
            <person name="Pitluck S."/>
            <person name="Di Bartolo G."/>
            <person name="Trong S."/>
            <person name="Schmutz J."/>
            <person name="Larimer F."/>
            <person name="Land M."/>
            <person name="Ivanova N."/>
            <person name="Richardson P."/>
        </authorList>
    </citation>
    <scope>NUCLEOTIDE SEQUENCE</scope>
    <source>
        <strain evidence="12">RCB</strain>
    </source>
</reference>
<evidence type="ECO:0000256" key="9">
    <source>
        <dbReference type="RuleBase" id="RU369079"/>
    </source>
</evidence>
<organism evidence="12">
    <name type="scientific">Dechloromonas aromatica (strain RCB)</name>
    <dbReference type="NCBI Taxonomy" id="159087"/>
    <lineage>
        <taxon>Bacteria</taxon>
        <taxon>Pseudomonadati</taxon>
        <taxon>Pseudomonadota</taxon>
        <taxon>Betaproteobacteria</taxon>
        <taxon>Rhodocyclales</taxon>
        <taxon>Azonexaceae</taxon>
        <taxon>Dechloromonas</taxon>
    </lineage>
</organism>
<keyword evidence="4 9" id="KW-0997">Cell inner membrane</keyword>
<feature type="domain" description="Tripartite ATP-independent periplasmic transporters DctQ component" evidence="11">
    <location>
        <begin position="22"/>
        <end position="178"/>
    </location>
</feature>
<dbReference type="KEGG" id="dar:Daro_2992"/>
<dbReference type="STRING" id="159087.Daro_2992"/>
<dbReference type="GO" id="GO:0015740">
    <property type="term" value="P:C4-dicarboxylate transport"/>
    <property type="evidence" value="ECO:0007669"/>
    <property type="project" value="TreeGrafter"/>
</dbReference>
<feature type="transmembrane region" description="Helical" evidence="9">
    <location>
        <begin position="12"/>
        <end position="33"/>
    </location>
</feature>
<feature type="region of interest" description="Disordered" evidence="10">
    <location>
        <begin position="216"/>
        <end position="260"/>
    </location>
</feature>
<dbReference type="Pfam" id="PF04290">
    <property type="entry name" value="DctQ"/>
    <property type="match status" value="1"/>
</dbReference>
<gene>
    <name evidence="12" type="ordered locus">Daro_2992</name>
</gene>
<dbReference type="InterPro" id="IPR007387">
    <property type="entry name" value="TRAP_DctQ"/>
</dbReference>
<keyword evidence="6 9" id="KW-1133">Transmembrane helix</keyword>
<evidence type="ECO:0000259" key="11">
    <source>
        <dbReference type="Pfam" id="PF04290"/>
    </source>
</evidence>
<evidence type="ECO:0000313" key="12">
    <source>
        <dbReference type="EMBL" id="AAZ47722.1"/>
    </source>
</evidence>
<proteinExistence type="inferred from homology"/>
<dbReference type="GO" id="GO:0005886">
    <property type="term" value="C:plasma membrane"/>
    <property type="evidence" value="ECO:0007669"/>
    <property type="project" value="UniProtKB-SubCell"/>
</dbReference>
<keyword evidence="5 9" id="KW-0812">Transmembrane</keyword>
<sequence length="260" mass="29414">MFNKALNHLEELLVTFLMGAATLIIFVSVMHRYLAGVEIPVLQDWLLTLNFSWVQELCIIMFVWMAKFGAAYGVRTGIHVGVDVLINRLDDRMRGRFIVFGLLAGALFTGVVGGLGGNFVWENGAHYAFFNFFGIQGEDLYEGPTTPDLEWPTWIVYSAIPLGSSLMCFRFLQVTWGFLKTGELPHHDHGHVEGLEEEVKLPVDVDVYGMGDNLHMHDLKHPQLGERRSGEDRRRAGEAATDHERRQLQRRGEENQGGEQ</sequence>
<keyword evidence="2 9" id="KW-0813">Transport</keyword>